<dbReference type="Proteomes" id="UP001239445">
    <property type="component" value="Unassembled WGS sequence"/>
</dbReference>
<accession>A0AAJ0FEW2</accession>
<reference evidence="2" key="1">
    <citation type="submission" date="2023-06" db="EMBL/GenBank/DDBJ databases">
        <title>Genome-scale phylogeny and comparative genomics of the fungal order Sordariales.</title>
        <authorList>
            <consortium name="Lawrence Berkeley National Laboratory"/>
            <person name="Hensen N."/>
            <person name="Bonometti L."/>
            <person name="Westerberg I."/>
            <person name="Brannstrom I.O."/>
            <person name="Guillou S."/>
            <person name="Cros-Aarteil S."/>
            <person name="Calhoun S."/>
            <person name="Haridas S."/>
            <person name="Kuo A."/>
            <person name="Mondo S."/>
            <person name="Pangilinan J."/>
            <person name="Riley R."/>
            <person name="Labutti K."/>
            <person name="Andreopoulos B."/>
            <person name="Lipzen A."/>
            <person name="Chen C."/>
            <person name="Yanf M."/>
            <person name="Daum C."/>
            <person name="Ng V."/>
            <person name="Clum A."/>
            <person name="Steindorff A."/>
            <person name="Ohm R."/>
            <person name="Martin F."/>
            <person name="Silar P."/>
            <person name="Natvig D."/>
            <person name="Lalanne C."/>
            <person name="Gautier V."/>
            <person name="Ament-Velasquez S.L."/>
            <person name="Kruys A."/>
            <person name="Hutchinson M.I."/>
            <person name="Powell A.J."/>
            <person name="Barry K."/>
            <person name="Miller A.N."/>
            <person name="Grigoriev I.V."/>
            <person name="Debuchy R."/>
            <person name="Gladieux P."/>
            <person name="Thoren M.H."/>
            <person name="Johannesson H."/>
        </authorList>
    </citation>
    <scope>NUCLEOTIDE SEQUENCE</scope>
    <source>
        <strain evidence="2">PSN4</strain>
    </source>
</reference>
<proteinExistence type="predicted"/>
<evidence type="ECO:0000313" key="2">
    <source>
        <dbReference type="EMBL" id="KAK1760738.1"/>
    </source>
</evidence>
<feature type="compositionally biased region" description="Basic and acidic residues" evidence="1">
    <location>
        <begin position="11"/>
        <end position="22"/>
    </location>
</feature>
<feature type="compositionally biased region" description="Polar residues" evidence="1">
    <location>
        <begin position="81"/>
        <end position="90"/>
    </location>
</feature>
<evidence type="ECO:0000313" key="3">
    <source>
        <dbReference type="Proteomes" id="UP001239445"/>
    </source>
</evidence>
<organism evidence="2 3">
    <name type="scientific">Echria macrotheca</name>
    <dbReference type="NCBI Taxonomy" id="438768"/>
    <lineage>
        <taxon>Eukaryota</taxon>
        <taxon>Fungi</taxon>
        <taxon>Dikarya</taxon>
        <taxon>Ascomycota</taxon>
        <taxon>Pezizomycotina</taxon>
        <taxon>Sordariomycetes</taxon>
        <taxon>Sordariomycetidae</taxon>
        <taxon>Sordariales</taxon>
        <taxon>Schizotheciaceae</taxon>
        <taxon>Echria</taxon>
    </lineage>
</organism>
<name>A0AAJ0FEW2_9PEZI</name>
<feature type="compositionally biased region" description="Low complexity" evidence="1">
    <location>
        <begin position="98"/>
        <end position="108"/>
    </location>
</feature>
<dbReference type="AlphaFoldDB" id="A0AAJ0FEW2"/>
<protein>
    <submittedName>
        <fullName evidence="2">Uncharacterized protein</fullName>
    </submittedName>
</protein>
<feature type="region of interest" description="Disordered" evidence="1">
    <location>
        <begin position="1"/>
        <end position="115"/>
    </location>
</feature>
<comment type="caution">
    <text evidence="2">The sequence shown here is derived from an EMBL/GenBank/DDBJ whole genome shotgun (WGS) entry which is preliminary data.</text>
</comment>
<dbReference type="EMBL" id="MU839827">
    <property type="protein sequence ID" value="KAK1760738.1"/>
    <property type="molecule type" value="Genomic_DNA"/>
</dbReference>
<evidence type="ECO:0000256" key="1">
    <source>
        <dbReference type="SAM" id="MobiDB-lite"/>
    </source>
</evidence>
<feature type="compositionally biased region" description="Low complexity" evidence="1">
    <location>
        <begin position="40"/>
        <end position="56"/>
    </location>
</feature>
<gene>
    <name evidence="2" type="ORF">QBC47DRAFT_13431</name>
</gene>
<keyword evidence="3" id="KW-1185">Reference proteome</keyword>
<sequence>MIMTSPPDSRPMSRRDSSDRCGSKRRPRLLRASATEPSITTSNASRNSLASSQSSRRATDLLSRVAFISGSPPDSAIRPSSPISARTSMFDSVDRQSELSSSPLSQPSGFDELHHHHHSYSGRYFSFPSFDMYEADHEEESKEDHKSP</sequence>